<gene>
    <name evidence="1" type="ORF">K1T71_000279</name>
</gene>
<keyword evidence="2" id="KW-1185">Reference proteome</keyword>
<accession>A0ACC1DKE5</accession>
<sequence>METKKVFFGVLPLLICGNCAEADAITGVQRKRQAETPANNTDIGKQEAITFYNNEGSKLDLTKIGNPLVTNVSAQDLVGISDGGNKKIDFDATHLDWMSLNDINSLQLAPMGVNNSDFDTSNVKRRSVPSLIINGNAKIPEEVGIKSIEIPPLIVLSNKYSKIPIPIPNTSLVSYAKVNMSVVGTP</sequence>
<evidence type="ECO:0000313" key="1">
    <source>
        <dbReference type="EMBL" id="KAJ0183856.1"/>
    </source>
</evidence>
<dbReference type="Proteomes" id="UP000824533">
    <property type="component" value="Linkage Group LG01"/>
</dbReference>
<dbReference type="EMBL" id="CM034387">
    <property type="protein sequence ID" value="KAJ0183856.1"/>
    <property type="molecule type" value="Genomic_DNA"/>
</dbReference>
<protein>
    <submittedName>
        <fullName evidence="1">Uncharacterized protein</fullName>
    </submittedName>
</protein>
<evidence type="ECO:0000313" key="2">
    <source>
        <dbReference type="Proteomes" id="UP000824533"/>
    </source>
</evidence>
<name>A0ACC1DKE5_9NEOP</name>
<organism evidence="1 2">
    <name type="scientific">Dendrolimus kikuchii</name>
    <dbReference type="NCBI Taxonomy" id="765133"/>
    <lineage>
        <taxon>Eukaryota</taxon>
        <taxon>Metazoa</taxon>
        <taxon>Ecdysozoa</taxon>
        <taxon>Arthropoda</taxon>
        <taxon>Hexapoda</taxon>
        <taxon>Insecta</taxon>
        <taxon>Pterygota</taxon>
        <taxon>Neoptera</taxon>
        <taxon>Endopterygota</taxon>
        <taxon>Lepidoptera</taxon>
        <taxon>Glossata</taxon>
        <taxon>Ditrysia</taxon>
        <taxon>Bombycoidea</taxon>
        <taxon>Lasiocampidae</taxon>
        <taxon>Dendrolimus</taxon>
    </lineage>
</organism>
<reference evidence="1 2" key="1">
    <citation type="journal article" date="2021" name="Front. Genet.">
        <title>Chromosome-Level Genome Assembly Reveals Significant Gene Expansion in the Toll and IMD Signaling Pathways of Dendrolimus kikuchii.</title>
        <authorList>
            <person name="Zhou J."/>
            <person name="Wu P."/>
            <person name="Xiong Z."/>
            <person name="Liu N."/>
            <person name="Zhao N."/>
            <person name="Ji M."/>
            <person name="Qiu Y."/>
            <person name="Yang B."/>
        </authorList>
    </citation>
    <scope>NUCLEOTIDE SEQUENCE [LARGE SCALE GENOMIC DNA]</scope>
    <source>
        <strain evidence="1">Ann1</strain>
    </source>
</reference>
<proteinExistence type="predicted"/>
<comment type="caution">
    <text evidence="1">The sequence shown here is derived from an EMBL/GenBank/DDBJ whole genome shotgun (WGS) entry which is preliminary data.</text>
</comment>